<comment type="caution">
    <text evidence="15">The sequence shown here is derived from an EMBL/GenBank/DDBJ whole genome shotgun (WGS) entry which is preliminary data.</text>
</comment>
<evidence type="ECO:0000256" key="11">
    <source>
        <dbReference type="ARBA" id="ARBA00037847"/>
    </source>
</evidence>
<feature type="coiled-coil region" evidence="14">
    <location>
        <begin position="38"/>
        <end position="116"/>
    </location>
</feature>
<comment type="function">
    <text evidence="10 12">F(1)F(0) ATP synthase produces ATP from ADP in the presence of a proton or sodium gradient. F-type ATPases consist of two structural domains, F(1) containing the extramembraneous catalytic core and F(0) containing the membrane proton channel, linked together by a central stalk and a peripheral stalk. During catalysis, ATP synthesis in the catalytic domain of F(1) is coupled via a rotary mechanism of the central stalk subunits to proton translocation.</text>
</comment>
<organism evidence="15 16">
    <name type="scientific">Candidatus Syntrophonatronum acetioxidans</name>
    <dbReference type="NCBI Taxonomy" id="1795816"/>
    <lineage>
        <taxon>Bacteria</taxon>
        <taxon>Bacillati</taxon>
        <taxon>Bacillota</taxon>
        <taxon>Clostridia</taxon>
        <taxon>Eubacteriales</taxon>
        <taxon>Syntrophomonadaceae</taxon>
        <taxon>Candidatus Syntrophonatronum</taxon>
    </lineage>
</organism>
<dbReference type="InterPro" id="IPR050059">
    <property type="entry name" value="ATP_synthase_B_chain"/>
</dbReference>
<evidence type="ECO:0000256" key="8">
    <source>
        <dbReference type="ARBA" id="ARBA00023136"/>
    </source>
</evidence>
<keyword evidence="8 12" id="KW-0472">Membrane</keyword>
<evidence type="ECO:0000256" key="12">
    <source>
        <dbReference type="HAMAP-Rule" id="MF_01398"/>
    </source>
</evidence>
<evidence type="ECO:0000256" key="1">
    <source>
        <dbReference type="ARBA" id="ARBA00005513"/>
    </source>
</evidence>
<dbReference type="Proteomes" id="UP000285138">
    <property type="component" value="Unassembled WGS sequence"/>
</dbReference>
<feature type="transmembrane region" description="Helical" evidence="12">
    <location>
        <begin position="6"/>
        <end position="27"/>
    </location>
</feature>
<evidence type="ECO:0000256" key="5">
    <source>
        <dbReference type="ARBA" id="ARBA00022781"/>
    </source>
</evidence>
<accession>A0A424YFW8</accession>
<evidence type="ECO:0000256" key="10">
    <source>
        <dbReference type="ARBA" id="ARBA00025198"/>
    </source>
</evidence>
<evidence type="ECO:0000256" key="4">
    <source>
        <dbReference type="ARBA" id="ARBA00022692"/>
    </source>
</evidence>
<proteinExistence type="inferred from homology"/>
<keyword evidence="6 12" id="KW-1133">Transmembrane helix</keyword>
<dbReference type="CDD" id="cd06503">
    <property type="entry name" value="ATP-synt_Fo_b"/>
    <property type="match status" value="1"/>
</dbReference>
<dbReference type="InterPro" id="IPR002146">
    <property type="entry name" value="ATP_synth_b/b'su_bac/chlpt"/>
</dbReference>
<evidence type="ECO:0000256" key="9">
    <source>
        <dbReference type="ARBA" id="ARBA00023310"/>
    </source>
</evidence>
<dbReference type="SUPFAM" id="SSF81573">
    <property type="entry name" value="F1F0 ATP synthase subunit B, membrane domain"/>
    <property type="match status" value="1"/>
</dbReference>
<comment type="function">
    <text evidence="12">Component of the F(0) channel, it forms part of the peripheral stalk, linking F(1) to F(0).</text>
</comment>
<evidence type="ECO:0000256" key="2">
    <source>
        <dbReference type="ARBA" id="ARBA00022448"/>
    </source>
</evidence>
<sequence>MVEFSIEYAFQLVNFVILYLLLRKLLYKPIAGYMEKRRDEIANSIEQAERDKDVARKTREKYEKQLQEAKKEASDIMARATKQGDEMINQSKAEAKKQGQNLIEQAKKEINLEKERAFMELRDEVGRLSVEIAEKILAQNIDHAAQEKLIKEYLDEVGGVQ</sequence>
<keyword evidence="15" id="KW-0378">Hydrolase</keyword>
<dbReference type="NCBIfam" id="TIGR01144">
    <property type="entry name" value="ATP_synt_b"/>
    <property type="match status" value="1"/>
</dbReference>
<evidence type="ECO:0000256" key="7">
    <source>
        <dbReference type="ARBA" id="ARBA00023065"/>
    </source>
</evidence>
<keyword evidence="4 12" id="KW-0812">Transmembrane</keyword>
<protein>
    <recommendedName>
        <fullName evidence="12">ATP synthase subunit b</fullName>
    </recommendedName>
    <alternativeName>
        <fullName evidence="12">ATP synthase F(0) sector subunit b</fullName>
    </alternativeName>
    <alternativeName>
        <fullName evidence="12">ATPase subunit I</fullName>
    </alternativeName>
    <alternativeName>
        <fullName evidence="12">F-type ATPase subunit b</fullName>
        <shortName evidence="12">F-ATPase subunit b</shortName>
    </alternativeName>
</protein>
<evidence type="ECO:0000313" key="16">
    <source>
        <dbReference type="Proteomes" id="UP000285138"/>
    </source>
</evidence>
<evidence type="ECO:0000256" key="14">
    <source>
        <dbReference type="SAM" id="Coils"/>
    </source>
</evidence>
<dbReference type="HAMAP" id="MF_01398">
    <property type="entry name" value="ATP_synth_b_bprime"/>
    <property type="match status" value="1"/>
</dbReference>
<keyword evidence="7 12" id="KW-0406">Ion transport</keyword>
<comment type="subcellular location">
    <subcellularLocation>
        <location evidence="12">Cell membrane</location>
        <topology evidence="12">Single-pass membrane protein</topology>
    </subcellularLocation>
    <subcellularLocation>
        <location evidence="11">Endomembrane system</location>
        <topology evidence="11">Single-pass membrane protein</topology>
    </subcellularLocation>
</comment>
<dbReference type="GO" id="GO:0046933">
    <property type="term" value="F:proton-transporting ATP synthase activity, rotational mechanism"/>
    <property type="evidence" value="ECO:0007669"/>
    <property type="project" value="UniProtKB-UniRule"/>
</dbReference>
<keyword evidence="2 12" id="KW-0813">Transport</keyword>
<dbReference type="GO" id="GO:0005886">
    <property type="term" value="C:plasma membrane"/>
    <property type="evidence" value="ECO:0007669"/>
    <property type="project" value="UniProtKB-SubCell"/>
</dbReference>
<name>A0A424YFW8_9FIRM</name>
<keyword evidence="3 12" id="KW-0138">CF(0)</keyword>
<gene>
    <name evidence="12 15" type="primary">atpF</name>
    <name evidence="15" type="ORF">D5R97_04000</name>
</gene>
<reference evidence="15 16" key="1">
    <citation type="submission" date="2018-08" db="EMBL/GenBank/DDBJ databases">
        <title>The metabolism and importance of syntrophic acetate oxidation coupled to methane or sulfide production in haloalkaline environments.</title>
        <authorList>
            <person name="Timmers P.H.A."/>
            <person name="Vavourakis C.D."/>
            <person name="Sorokin D.Y."/>
            <person name="Sinninghe Damste J.S."/>
            <person name="Muyzer G."/>
            <person name="Stams A.J.M."/>
            <person name="Plugge C.M."/>
        </authorList>
    </citation>
    <scope>NUCLEOTIDE SEQUENCE [LARGE SCALE GENOMIC DNA]</scope>
    <source>
        <strain evidence="15">MSAO_Bac1</strain>
    </source>
</reference>
<evidence type="ECO:0000256" key="13">
    <source>
        <dbReference type="RuleBase" id="RU003848"/>
    </source>
</evidence>
<dbReference type="GO" id="GO:0046961">
    <property type="term" value="F:proton-transporting ATPase activity, rotational mechanism"/>
    <property type="evidence" value="ECO:0007669"/>
    <property type="project" value="TreeGrafter"/>
</dbReference>
<dbReference type="Pfam" id="PF00430">
    <property type="entry name" value="ATP-synt_B"/>
    <property type="match status" value="1"/>
</dbReference>
<evidence type="ECO:0000256" key="3">
    <source>
        <dbReference type="ARBA" id="ARBA00022547"/>
    </source>
</evidence>
<keyword evidence="9 12" id="KW-0066">ATP synthesis</keyword>
<dbReference type="PANTHER" id="PTHR33445:SF2">
    <property type="entry name" value="ATP SYNTHASE SUBUNIT B', CHLOROPLASTIC"/>
    <property type="match status" value="1"/>
</dbReference>
<dbReference type="GO" id="GO:0016787">
    <property type="term" value="F:hydrolase activity"/>
    <property type="evidence" value="ECO:0007669"/>
    <property type="project" value="UniProtKB-KW"/>
</dbReference>
<keyword evidence="5 12" id="KW-0375">Hydrogen ion transport</keyword>
<dbReference type="Gene3D" id="1.20.5.620">
    <property type="entry name" value="F1F0 ATP synthase subunit B, membrane domain"/>
    <property type="match status" value="1"/>
</dbReference>
<comment type="subunit">
    <text evidence="12">F-type ATPases have 2 components, F(1) - the catalytic core - and F(0) - the membrane proton channel. F(1) has five subunits: alpha(3), beta(3), gamma(1), delta(1), epsilon(1). F(0) has three main subunits: a(1), b(2) and c(10-14). The alpha and beta chains form an alternating ring which encloses part of the gamma chain. F(1) is attached to F(0) by a central stalk formed by the gamma and epsilon chains, while a peripheral stalk is formed by the delta and b chains.</text>
</comment>
<keyword evidence="14" id="KW-0175">Coiled coil</keyword>
<dbReference type="InterPro" id="IPR005864">
    <property type="entry name" value="ATP_synth_F0_bsu_bac"/>
</dbReference>
<dbReference type="PANTHER" id="PTHR33445">
    <property type="entry name" value="ATP SYNTHASE SUBUNIT B', CHLOROPLASTIC"/>
    <property type="match status" value="1"/>
</dbReference>
<dbReference type="EMBL" id="QZAA01000111">
    <property type="protein sequence ID" value="RQD76753.1"/>
    <property type="molecule type" value="Genomic_DNA"/>
</dbReference>
<dbReference type="GO" id="GO:0045259">
    <property type="term" value="C:proton-transporting ATP synthase complex"/>
    <property type="evidence" value="ECO:0007669"/>
    <property type="project" value="UniProtKB-KW"/>
</dbReference>
<keyword evidence="12" id="KW-1003">Cell membrane</keyword>
<dbReference type="InterPro" id="IPR028987">
    <property type="entry name" value="ATP_synth_B-like_membr_sf"/>
</dbReference>
<comment type="similarity">
    <text evidence="1 12 13">Belongs to the ATPase B chain family.</text>
</comment>
<dbReference type="GO" id="GO:0012505">
    <property type="term" value="C:endomembrane system"/>
    <property type="evidence" value="ECO:0007669"/>
    <property type="project" value="UniProtKB-SubCell"/>
</dbReference>
<dbReference type="AlphaFoldDB" id="A0A424YFW8"/>
<evidence type="ECO:0000256" key="6">
    <source>
        <dbReference type="ARBA" id="ARBA00022989"/>
    </source>
</evidence>
<evidence type="ECO:0000313" key="15">
    <source>
        <dbReference type="EMBL" id="RQD76753.1"/>
    </source>
</evidence>